<keyword evidence="1" id="KW-0812">Transmembrane</keyword>
<feature type="transmembrane region" description="Helical" evidence="1">
    <location>
        <begin position="96"/>
        <end position="115"/>
    </location>
</feature>
<proteinExistence type="predicted"/>
<dbReference type="AlphaFoldDB" id="A0A2A5AW88"/>
<protein>
    <recommendedName>
        <fullName evidence="2">DNA binding HTH domain-containing protein</fullName>
    </recommendedName>
</protein>
<feature type="domain" description="DNA binding HTH" evidence="2">
    <location>
        <begin position="249"/>
        <end position="287"/>
    </location>
</feature>
<feature type="transmembrane region" description="Helical" evidence="1">
    <location>
        <begin position="135"/>
        <end position="159"/>
    </location>
</feature>
<dbReference type="Proteomes" id="UP000218327">
    <property type="component" value="Unassembled WGS sequence"/>
</dbReference>
<accession>A0A2A5AW88</accession>
<feature type="transmembrane region" description="Helical" evidence="1">
    <location>
        <begin position="37"/>
        <end position="56"/>
    </location>
</feature>
<dbReference type="PRINTS" id="PR01590">
    <property type="entry name" value="HTHFIS"/>
</dbReference>
<dbReference type="SUPFAM" id="SSF46689">
    <property type="entry name" value="Homeodomain-like"/>
    <property type="match status" value="1"/>
</dbReference>
<evidence type="ECO:0000256" key="1">
    <source>
        <dbReference type="SAM" id="Phobius"/>
    </source>
</evidence>
<evidence type="ECO:0000313" key="4">
    <source>
        <dbReference type="Proteomes" id="UP000218327"/>
    </source>
</evidence>
<feature type="transmembrane region" description="Helical" evidence="1">
    <location>
        <begin position="62"/>
        <end position="84"/>
    </location>
</feature>
<comment type="caution">
    <text evidence="3">The sequence shown here is derived from an EMBL/GenBank/DDBJ whole genome shotgun (WGS) entry which is preliminary data.</text>
</comment>
<dbReference type="Gene3D" id="1.10.10.60">
    <property type="entry name" value="Homeodomain-like"/>
    <property type="match status" value="1"/>
</dbReference>
<gene>
    <name evidence="3" type="ORF">COA96_11595</name>
</gene>
<sequence length="302" mass="32874">MEMFYVFGFIALTAAIFKIIILYQVVTSSQLTSALNILVLALICQNSFEFLSYLSWANDPTFSAYMVGGVFVSLFAVAAAAISLIMKVSESAHGKLISMTYAAFGLVLVALHSQGLIVSGYEQVGYTIIAVEGTWYSLFSIYVLTAVFIALGTLIKGSLASNRQVKDRCRVTLIAITPLCIVAFGVVALRQLGFNSSTALAMPLASTLLVWVLMVDERGDFLRLKIKWAILLKLAASSKDIDLNNWSNQVEKMLILEALRGTGNNKSEAAKLVALNKTTFHRKAEKYLAEANPGYAPARISS</sequence>
<feature type="transmembrane region" description="Helical" evidence="1">
    <location>
        <begin position="171"/>
        <end position="192"/>
    </location>
</feature>
<dbReference type="GO" id="GO:0043565">
    <property type="term" value="F:sequence-specific DNA binding"/>
    <property type="evidence" value="ECO:0007669"/>
    <property type="project" value="InterPro"/>
</dbReference>
<reference evidence="4" key="1">
    <citation type="submission" date="2017-08" db="EMBL/GenBank/DDBJ databases">
        <title>A dynamic microbial community with high functional redundancy inhabits the cold, oxic subseafloor aquifer.</title>
        <authorList>
            <person name="Tully B.J."/>
            <person name="Wheat C.G."/>
            <person name="Glazer B.T."/>
            <person name="Huber J.A."/>
        </authorList>
    </citation>
    <scope>NUCLEOTIDE SEQUENCE [LARGE SCALE GENOMIC DNA]</scope>
</reference>
<feature type="transmembrane region" description="Helical" evidence="1">
    <location>
        <begin position="6"/>
        <end position="25"/>
    </location>
</feature>
<dbReference type="InterPro" id="IPR002197">
    <property type="entry name" value="HTH_Fis"/>
</dbReference>
<evidence type="ECO:0000259" key="2">
    <source>
        <dbReference type="Pfam" id="PF02954"/>
    </source>
</evidence>
<keyword evidence="1" id="KW-1133">Transmembrane helix</keyword>
<evidence type="ECO:0000313" key="3">
    <source>
        <dbReference type="EMBL" id="PCJ23584.1"/>
    </source>
</evidence>
<dbReference type="InterPro" id="IPR009057">
    <property type="entry name" value="Homeodomain-like_sf"/>
</dbReference>
<name>A0A2A5AW88_9GAMM</name>
<dbReference type="Pfam" id="PF02954">
    <property type="entry name" value="HTH_8"/>
    <property type="match status" value="1"/>
</dbReference>
<dbReference type="EMBL" id="NVVJ01000037">
    <property type="protein sequence ID" value="PCJ23584.1"/>
    <property type="molecule type" value="Genomic_DNA"/>
</dbReference>
<keyword evidence="1" id="KW-0472">Membrane</keyword>
<feature type="transmembrane region" description="Helical" evidence="1">
    <location>
        <begin position="198"/>
        <end position="215"/>
    </location>
</feature>
<organism evidence="3 4">
    <name type="scientific">SAR86 cluster bacterium</name>
    <dbReference type="NCBI Taxonomy" id="2030880"/>
    <lineage>
        <taxon>Bacteria</taxon>
        <taxon>Pseudomonadati</taxon>
        <taxon>Pseudomonadota</taxon>
        <taxon>Gammaproteobacteria</taxon>
        <taxon>SAR86 cluster</taxon>
    </lineage>
</organism>